<dbReference type="InterPro" id="IPR038717">
    <property type="entry name" value="Tc1-like_DDE_dom"/>
</dbReference>
<comment type="caution">
    <text evidence="4">The sequence shown here is derived from an EMBL/GenBank/DDBJ whole genome shotgun (WGS) entry which is preliminary data.</text>
</comment>
<proteinExistence type="predicted"/>
<feature type="region of interest" description="Disordered" evidence="1">
    <location>
        <begin position="224"/>
        <end position="254"/>
    </location>
</feature>
<feature type="compositionally biased region" description="Basic and acidic residues" evidence="1">
    <location>
        <begin position="464"/>
        <end position="482"/>
    </location>
</feature>
<feature type="region of interest" description="Disordered" evidence="1">
    <location>
        <begin position="942"/>
        <end position="967"/>
    </location>
</feature>
<sequence>MEQGARNAILDKGEHSSGVKTGNSLTVLSNEYIQMNNKNRTNQPYEKCNRTRMHACARCVYHRQQYTSVNAHVASDERSRQDESRRVLLAYSSKDTGCPGPYVPACTRSCMTRRRDMQPAPTHRPPCLRKLTGHCGDACQWESGNPSDLQAAQCAACSTARGSVRLHVMQLVVHAEFLVSVRPQMLWFELRQVVSEHLLQGEPLKRDPMDIEMSMEQRRNEVMRETGNHRENPPTSNIVQHDSHMRKSGSDPAGKRTRFVLVGGKQANRSASAAPYHTLQYHSTQTSETRYLSIYHIQHERNFRDRLTNRLEKVRCTDAALSYVGYEENHAEWTTYLILIFSSNGQSPTNFRIETNCTIATILLKTCRIMTFGTKIHSELEEETKLDFEKKNHKASTKTKYGYAVLTRDWYSPGVTTATLLDASHHVQAGADSMPRPLPPREEEQNSFPLVGSARNSEVLRGGEGMEQRRNERAGETGDSRENPLTSGIVRHDPHMRKSGRDPNGNRIRFAWVAKLVWEMLWKQECDRRTPTWTLEDLSVRSINALSAISRVHTLLVPCRSTLLNFSQWLGDPDGEKTETAGAGDPLKVGMTRNFRTDRQNNDFGVDEPHIYIVLLLKLFTVKCSLLKSISEKTSLPLPAYILTGTLIITRPVKLAKTERSSFPHLLGEGTPKTRQRGNERRYHNEEREFSGKYFITSQILKIVSAKVYRSLQKGVQRVITYDRGQSMLYRLMWRAKKNLKLVRILVYLVQDTQEQHEERTQTKKFRQYGTAIFNDSNCDHIAFKTCLQSSPSALMHSSLQSSGFTPSRPFTPQTPRPPSSRNLPPSSVLFTDIPRRIRLRLVTAFSQLASIKDCRPFSCGCIYSVVGDRTEISPNAVFRRGSRGRRGRDASQITSIVNHFWPPDDESASGSTTKVEAQEGGSSGEIWAGLNNEVLRADVGEARETVDPRENPRHRPERPRWESNRSLTRRNQRVDVIFWTKVSFHEGSTYENLEVFLEVVDDYKLLIVSLSQACSMRQLIDAATYSTDVDTRQDLVVCIQAVAGIIRDMPGIFPRSRNSVLGITPLSPIQLQLTRHATTFQRIAQRGGRELSAVDHWWCWWSNDGAHARQPGSGRHRHTDSRLDRQIRRASIADRTATAAQIRATVAAMVSTRTITNSLLDAGLRSRVPLARLTHTPHHRAARLGWCRERRNSRDECNSVELSLVMRADSALAPVTNVRDEQESSNNQKAIAYNDRTPLVFVEGTLNTYRYIQNIIQPILLPFLQRQGEVLFQQDNARAHTYRVTQRALEGVHQIPWPARSPDLSPIEHVWDMMGWRLVRKFDLGSVHVPPVAMFKIPSSALTHSRLHLSVSHPLVHSSHEHLTRRRPAISRCRPHFTSLVHTRQAASIKDCRPLGCGSIYSVLGCHLESSQTCVMSRGGLRRQPFPPEHSCIVAKLSPLLAFTGFLEGDTDSHECIVQGRGESEVGLRLRHGAAGSAPAAAPRGLHFTQDNGSKHTAHETRMRLMYNTRVEAVVKLLALHQDEPGSIPGRVTHGFSQVVIMQHDGAGQRVFSGLSRFSLYFVPALLHSRLISPSSAIKIPLLRGAQISPIEHLLDVMEQNIRKRQLSYKNDINANEFTSPRLAKRFRAEDEVSSYRYPTKETTTLHSQKLYHFHNADASAAENGEWRLMHAGVGEGTERGGRRASLDGSRARKRDGMTGISAVGGGGGEKGCRLSAECSYAAAVDAPRYAAADCTSRSRRAGKHSP</sequence>
<feature type="region of interest" description="Disordered" evidence="1">
    <location>
        <begin position="902"/>
        <end position="923"/>
    </location>
</feature>
<feature type="region of interest" description="Disordered" evidence="1">
    <location>
        <begin position="1677"/>
        <end position="1712"/>
    </location>
</feature>
<feature type="compositionally biased region" description="Polar residues" evidence="1">
    <location>
        <begin position="798"/>
        <end position="812"/>
    </location>
</feature>
<feature type="region of interest" description="Disordered" evidence="1">
    <location>
        <begin position="664"/>
        <end position="685"/>
    </location>
</feature>
<dbReference type="InterPro" id="IPR002492">
    <property type="entry name" value="Transposase_Tc1-like"/>
</dbReference>
<feature type="domain" description="Tc1-like transposase DDE" evidence="3">
    <location>
        <begin position="1227"/>
        <end position="1315"/>
    </location>
</feature>
<keyword evidence="5" id="KW-1185">Reference proteome</keyword>
<dbReference type="Pfam" id="PF01498">
    <property type="entry name" value="HTH_Tnp_Tc3_2"/>
    <property type="match status" value="1"/>
</dbReference>
<accession>A0ABQ9IMC1</accession>
<feature type="domain" description="Transposase Tc1-like" evidence="2">
    <location>
        <begin position="1125"/>
        <end position="1193"/>
    </location>
</feature>
<evidence type="ECO:0000259" key="2">
    <source>
        <dbReference type="Pfam" id="PF01498"/>
    </source>
</evidence>
<evidence type="ECO:0000313" key="5">
    <source>
        <dbReference type="Proteomes" id="UP001159363"/>
    </source>
</evidence>
<feature type="region of interest" description="Disordered" evidence="1">
    <location>
        <begin position="1"/>
        <end position="22"/>
    </location>
</feature>
<feature type="compositionally biased region" description="Basic and acidic residues" evidence="1">
    <location>
        <begin position="1678"/>
        <end position="1687"/>
    </location>
</feature>
<evidence type="ECO:0000313" key="4">
    <source>
        <dbReference type="EMBL" id="KAJ8897822.1"/>
    </source>
</evidence>
<organism evidence="4 5">
    <name type="scientific">Dryococelus australis</name>
    <dbReference type="NCBI Taxonomy" id="614101"/>
    <lineage>
        <taxon>Eukaryota</taxon>
        <taxon>Metazoa</taxon>
        <taxon>Ecdysozoa</taxon>
        <taxon>Arthropoda</taxon>
        <taxon>Hexapoda</taxon>
        <taxon>Insecta</taxon>
        <taxon>Pterygota</taxon>
        <taxon>Neoptera</taxon>
        <taxon>Polyneoptera</taxon>
        <taxon>Phasmatodea</taxon>
        <taxon>Verophasmatodea</taxon>
        <taxon>Anareolatae</taxon>
        <taxon>Phasmatidae</taxon>
        <taxon>Eurycanthinae</taxon>
        <taxon>Dryococelus</taxon>
    </lineage>
</organism>
<feature type="region of interest" description="Disordered" evidence="1">
    <location>
        <begin position="458"/>
        <end position="502"/>
    </location>
</feature>
<feature type="compositionally biased region" description="Basic and acidic residues" evidence="1">
    <location>
        <begin position="942"/>
        <end position="964"/>
    </location>
</feature>
<dbReference type="Gene3D" id="3.30.420.10">
    <property type="entry name" value="Ribonuclease H-like superfamily/Ribonuclease H"/>
    <property type="match status" value="1"/>
</dbReference>
<dbReference type="Pfam" id="PF13358">
    <property type="entry name" value="DDE_3"/>
    <property type="match status" value="1"/>
</dbReference>
<evidence type="ECO:0000259" key="3">
    <source>
        <dbReference type="Pfam" id="PF13358"/>
    </source>
</evidence>
<evidence type="ECO:0000256" key="1">
    <source>
        <dbReference type="SAM" id="MobiDB-lite"/>
    </source>
</evidence>
<reference evidence="4 5" key="1">
    <citation type="submission" date="2023-02" db="EMBL/GenBank/DDBJ databases">
        <title>LHISI_Scaffold_Assembly.</title>
        <authorList>
            <person name="Stuart O.P."/>
            <person name="Cleave R."/>
            <person name="Magrath M.J.L."/>
            <person name="Mikheyev A.S."/>
        </authorList>
    </citation>
    <scope>NUCLEOTIDE SEQUENCE [LARGE SCALE GENOMIC DNA]</scope>
    <source>
        <strain evidence="4">Daus_M_001</strain>
        <tissue evidence="4">Leg muscle</tissue>
    </source>
</reference>
<dbReference type="EMBL" id="JARBHB010000001">
    <property type="protein sequence ID" value="KAJ8897822.1"/>
    <property type="molecule type" value="Genomic_DNA"/>
</dbReference>
<name>A0ABQ9IMC1_9NEOP</name>
<dbReference type="InterPro" id="IPR036397">
    <property type="entry name" value="RNaseH_sf"/>
</dbReference>
<gene>
    <name evidence="4" type="ORF">PR048_003175</name>
</gene>
<feature type="region of interest" description="Disordered" evidence="1">
    <location>
        <begin position="798"/>
        <end position="828"/>
    </location>
</feature>
<protein>
    <submittedName>
        <fullName evidence="4">Uncharacterized protein</fullName>
    </submittedName>
</protein>
<dbReference type="Proteomes" id="UP001159363">
    <property type="component" value="Chromosome 1"/>
</dbReference>